<reference evidence="3" key="1">
    <citation type="journal article" date="2019" name="Curr. Biol.">
        <title>Genome Sequence of Striga asiatica Provides Insight into the Evolution of Plant Parasitism.</title>
        <authorList>
            <person name="Yoshida S."/>
            <person name="Kim S."/>
            <person name="Wafula E.K."/>
            <person name="Tanskanen J."/>
            <person name="Kim Y.M."/>
            <person name="Honaas L."/>
            <person name="Yang Z."/>
            <person name="Spallek T."/>
            <person name="Conn C.E."/>
            <person name="Ichihashi Y."/>
            <person name="Cheong K."/>
            <person name="Cui S."/>
            <person name="Der J.P."/>
            <person name="Gundlach H."/>
            <person name="Jiao Y."/>
            <person name="Hori C."/>
            <person name="Ishida J.K."/>
            <person name="Kasahara H."/>
            <person name="Kiba T."/>
            <person name="Kim M.S."/>
            <person name="Koo N."/>
            <person name="Laohavisit A."/>
            <person name="Lee Y.H."/>
            <person name="Lumba S."/>
            <person name="McCourt P."/>
            <person name="Mortimer J.C."/>
            <person name="Mutuku J.M."/>
            <person name="Nomura T."/>
            <person name="Sasaki-Sekimoto Y."/>
            <person name="Seto Y."/>
            <person name="Wang Y."/>
            <person name="Wakatake T."/>
            <person name="Sakakibara H."/>
            <person name="Demura T."/>
            <person name="Yamaguchi S."/>
            <person name="Yoneyama K."/>
            <person name="Manabe R.I."/>
            <person name="Nelson D.C."/>
            <person name="Schulman A.H."/>
            <person name="Timko M.P."/>
            <person name="dePamphilis C.W."/>
            <person name="Choi D."/>
            <person name="Shirasu K."/>
        </authorList>
    </citation>
    <scope>NUCLEOTIDE SEQUENCE [LARGE SCALE GENOMIC DNA]</scope>
    <source>
        <strain evidence="3">cv. UVA1</strain>
    </source>
</reference>
<accession>A0A5A7PFH7</accession>
<dbReference type="GO" id="GO:0016301">
    <property type="term" value="F:kinase activity"/>
    <property type="evidence" value="ECO:0007669"/>
    <property type="project" value="UniProtKB-KW"/>
</dbReference>
<keyword evidence="3" id="KW-1185">Reference proteome</keyword>
<comment type="caution">
    <text evidence="2">The sequence shown here is derived from an EMBL/GenBank/DDBJ whole genome shotgun (WGS) entry which is preliminary data.</text>
</comment>
<feature type="region of interest" description="Disordered" evidence="1">
    <location>
        <begin position="84"/>
        <end position="143"/>
    </location>
</feature>
<keyword evidence="2" id="KW-0808">Transferase</keyword>
<dbReference type="Proteomes" id="UP000325081">
    <property type="component" value="Unassembled WGS sequence"/>
</dbReference>
<sequence length="143" mass="15916">MTAAQISLNKNEVKSSYLKLAWRLKQTSKKKTDHLFPKALHFRLPGQGRDNNESIMPMEETNTSVRPYALGKELTPTTHKLLASVVDTPSPTAPEKEKRTGAKRSIDFELQTGSASNRPEVSYDDSIQESAIGTSSKRQKKDA</sequence>
<dbReference type="EMBL" id="BKCP01004489">
    <property type="protein sequence ID" value="GER31500.1"/>
    <property type="molecule type" value="Genomic_DNA"/>
</dbReference>
<name>A0A5A7PFH7_STRAF</name>
<feature type="non-terminal residue" evidence="2">
    <location>
        <position position="143"/>
    </location>
</feature>
<organism evidence="2 3">
    <name type="scientific">Striga asiatica</name>
    <name type="common">Asiatic witchweed</name>
    <name type="synonym">Buchnera asiatica</name>
    <dbReference type="NCBI Taxonomy" id="4170"/>
    <lineage>
        <taxon>Eukaryota</taxon>
        <taxon>Viridiplantae</taxon>
        <taxon>Streptophyta</taxon>
        <taxon>Embryophyta</taxon>
        <taxon>Tracheophyta</taxon>
        <taxon>Spermatophyta</taxon>
        <taxon>Magnoliopsida</taxon>
        <taxon>eudicotyledons</taxon>
        <taxon>Gunneridae</taxon>
        <taxon>Pentapetalae</taxon>
        <taxon>asterids</taxon>
        <taxon>lamiids</taxon>
        <taxon>Lamiales</taxon>
        <taxon>Orobanchaceae</taxon>
        <taxon>Buchnereae</taxon>
        <taxon>Striga</taxon>
    </lineage>
</organism>
<protein>
    <submittedName>
        <fullName evidence="2">Glutamate 5-kinase</fullName>
    </submittedName>
</protein>
<evidence type="ECO:0000256" key="1">
    <source>
        <dbReference type="SAM" id="MobiDB-lite"/>
    </source>
</evidence>
<feature type="compositionally biased region" description="Basic and acidic residues" evidence="1">
    <location>
        <begin position="94"/>
        <end position="107"/>
    </location>
</feature>
<evidence type="ECO:0000313" key="3">
    <source>
        <dbReference type="Proteomes" id="UP000325081"/>
    </source>
</evidence>
<dbReference type="AlphaFoldDB" id="A0A5A7PFH7"/>
<evidence type="ECO:0000313" key="2">
    <source>
        <dbReference type="EMBL" id="GER31500.1"/>
    </source>
</evidence>
<gene>
    <name evidence="2" type="ORF">STAS_07504</name>
</gene>
<proteinExistence type="predicted"/>
<keyword evidence="2" id="KW-0418">Kinase</keyword>